<dbReference type="PROSITE" id="PS51831">
    <property type="entry name" value="HD"/>
    <property type="match status" value="1"/>
</dbReference>
<dbReference type="NCBIfam" id="TIGR01353">
    <property type="entry name" value="dGTP_triPase"/>
    <property type="match status" value="1"/>
</dbReference>
<accession>A0ABW8AHR6</accession>
<keyword evidence="4" id="KW-1185">Reference proteome</keyword>
<dbReference type="Pfam" id="PF13286">
    <property type="entry name" value="HD_assoc"/>
    <property type="match status" value="1"/>
</dbReference>
<organism evidence="3 4">
    <name type="scientific">Spongisporangium articulatum</name>
    <dbReference type="NCBI Taxonomy" id="3362603"/>
    <lineage>
        <taxon>Bacteria</taxon>
        <taxon>Bacillati</taxon>
        <taxon>Actinomycetota</taxon>
        <taxon>Actinomycetes</taxon>
        <taxon>Kineosporiales</taxon>
        <taxon>Kineosporiaceae</taxon>
        <taxon>Spongisporangium</taxon>
    </lineage>
</organism>
<dbReference type="InterPro" id="IPR026875">
    <property type="entry name" value="PHydrolase_assoc_dom"/>
</dbReference>
<keyword evidence="1" id="KW-0378">Hydrolase</keyword>
<dbReference type="InterPro" id="IPR006261">
    <property type="entry name" value="dGTPase"/>
</dbReference>
<dbReference type="InterPro" id="IPR003607">
    <property type="entry name" value="HD/PDEase_dom"/>
</dbReference>
<evidence type="ECO:0000259" key="2">
    <source>
        <dbReference type="PROSITE" id="PS51831"/>
    </source>
</evidence>
<evidence type="ECO:0000313" key="3">
    <source>
        <dbReference type="EMBL" id="MFI7585910.1"/>
    </source>
</evidence>
<dbReference type="InterPro" id="IPR050135">
    <property type="entry name" value="dGTPase-like"/>
</dbReference>
<feature type="domain" description="HD" evidence="2">
    <location>
        <begin position="55"/>
        <end position="224"/>
    </location>
</feature>
<dbReference type="SMART" id="SM00471">
    <property type="entry name" value="HDc"/>
    <property type="match status" value="1"/>
</dbReference>
<dbReference type="PANTHER" id="PTHR11373">
    <property type="entry name" value="DEOXYNUCLEOSIDE TRIPHOSPHATE TRIPHOSPHOHYDROLASE"/>
    <property type="match status" value="1"/>
</dbReference>
<reference evidence="3 4" key="1">
    <citation type="submission" date="2024-10" db="EMBL/GenBank/DDBJ databases">
        <title>The Natural Products Discovery Center: Release of the First 8490 Sequenced Strains for Exploring Actinobacteria Biosynthetic Diversity.</title>
        <authorList>
            <person name="Kalkreuter E."/>
            <person name="Kautsar S.A."/>
            <person name="Yang D."/>
            <person name="Bader C.D."/>
            <person name="Teijaro C.N."/>
            <person name="Fluegel L."/>
            <person name="Davis C.M."/>
            <person name="Simpson J.R."/>
            <person name="Lauterbach L."/>
            <person name="Steele A.D."/>
            <person name="Gui C."/>
            <person name="Meng S."/>
            <person name="Li G."/>
            <person name="Viehrig K."/>
            <person name="Ye F."/>
            <person name="Su P."/>
            <person name="Kiefer A.F."/>
            <person name="Nichols A."/>
            <person name="Cepeda A.J."/>
            <person name="Yan W."/>
            <person name="Fan B."/>
            <person name="Jiang Y."/>
            <person name="Adhikari A."/>
            <person name="Zheng C.-J."/>
            <person name="Schuster L."/>
            <person name="Cowan T.M."/>
            <person name="Smanski M.J."/>
            <person name="Chevrette M.G."/>
            <person name="De Carvalho L.P.S."/>
            <person name="Shen B."/>
        </authorList>
    </citation>
    <scope>NUCLEOTIDE SEQUENCE [LARGE SCALE GENOMIC DNA]</scope>
    <source>
        <strain evidence="3 4">NPDC049639</strain>
    </source>
</reference>
<dbReference type="Gene3D" id="1.10.3210.10">
    <property type="entry name" value="Hypothetical protein af1432"/>
    <property type="match status" value="1"/>
</dbReference>
<evidence type="ECO:0000256" key="1">
    <source>
        <dbReference type="ARBA" id="ARBA00022801"/>
    </source>
</evidence>
<dbReference type="RefSeq" id="WP_398274617.1">
    <property type="nucleotide sequence ID" value="NZ_JBITLV010000001.1"/>
</dbReference>
<dbReference type="SUPFAM" id="SSF109604">
    <property type="entry name" value="HD-domain/PDEase-like"/>
    <property type="match status" value="1"/>
</dbReference>
<dbReference type="EMBL" id="JBITLV010000001">
    <property type="protein sequence ID" value="MFI7585910.1"/>
    <property type="molecule type" value="Genomic_DNA"/>
</dbReference>
<dbReference type="Pfam" id="PF01966">
    <property type="entry name" value="HD"/>
    <property type="match status" value="1"/>
</dbReference>
<dbReference type="CDD" id="cd00077">
    <property type="entry name" value="HDc"/>
    <property type="match status" value="1"/>
</dbReference>
<proteinExistence type="predicted"/>
<sequence>MTPTRTDRRDGDTYSTIRSPFRRDRDRILYSPAFRRLAGVTQVVSPYHGQSSHNRLIHTIKVGQVARGIADQLHYTHGGRPLSPDLLDVLDPDVVEAASLAHDLGHPPFGHAGESQLQELFPGGARDSFEGNAQSFRIATRLVARKGDERGLNLTRATLRALLKYPWLYSETPENGEKMKWGAYEDDRAAFHFAMTSTSSSPATPPIKSLEAAVMDWADDVTYAIHDVEDFFRAGLIPLDEIRRRTGRWPAFARWYVKEHPRNSQLHLDQARDLLGDLLPSDQDLNGRKTRRDIDLALFVSRGIDQCIKETTLESNYSTGEFNLKPPDHLRGAVDVLKQLVHYFVISGPELCAAQTGQRKMIEAVFDYFCRQANKVEDHNKAHLPVLALDAAKKARKKGRLKAARVACDALCELTDTQVISLYGMLTGNDNSMRDLHRTSTWSV</sequence>
<dbReference type="Proteomes" id="UP001612915">
    <property type="component" value="Unassembled WGS sequence"/>
</dbReference>
<dbReference type="PANTHER" id="PTHR11373:SF32">
    <property type="entry name" value="DEOXYGUANOSINETRIPHOSPHATE TRIPHOSPHOHYDROLASE"/>
    <property type="match status" value="1"/>
</dbReference>
<gene>
    <name evidence="3" type="ORF">ACIB24_02400</name>
</gene>
<name>A0ABW8AHR6_9ACTN</name>
<comment type="caution">
    <text evidence="3">The sequence shown here is derived from an EMBL/GenBank/DDBJ whole genome shotgun (WGS) entry which is preliminary data.</text>
</comment>
<evidence type="ECO:0000313" key="4">
    <source>
        <dbReference type="Proteomes" id="UP001612915"/>
    </source>
</evidence>
<protein>
    <submittedName>
        <fullName evidence="3">Deoxyguanosinetriphosphate triphosphohydrolase family protein</fullName>
    </submittedName>
</protein>
<dbReference type="InterPro" id="IPR006674">
    <property type="entry name" value="HD_domain"/>
</dbReference>